<dbReference type="InterPro" id="IPR027443">
    <property type="entry name" value="IPNS-like_sf"/>
</dbReference>
<dbReference type="GO" id="GO:0046872">
    <property type="term" value="F:metal ion binding"/>
    <property type="evidence" value="ECO:0007669"/>
    <property type="project" value="UniProtKB-KW"/>
</dbReference>
<dbReference type="EMBL" id="JAUUTY010000005">
    <property type="protein sequence ID" value="KAK1629454.1"/>
    <property type="molecule type" value="Genomic_DNA"/>
</dbReference>
<name>A0AAD8RQT8_LOLMU</name>
<accession>A0AAD8RQT8</accession>
<protein>
    <recommendedName>
        <fullName evidence="7">Fe2OG dioxygenase domain-containing protein</fullName>
    </recommendedName>
</protein>
<keyword evidence="9" id="KW-1185">Reference proteome</keyword>
<proteinExistence type="inferred from homology"/>
<dbReference type="Gene3D" id="2.60.120.330">
    <property type="entry name" value="B-lactam Antibiotic, Isopenicillin N Synthase, Chain"/>
    <property type="match status" value="1"/>
</dbReference>
<dbReference type="SUPFAM" id="SSF51197">
    <property type="entry name" value="Clavaminate synthase-like"/>
    <property type="match status" value="1"/>
</dbReference>
<feature type="region of interest" description="Disordered" evidence="6">
    <location>
        <begin position="25"/>
        <end position="46"/>
    </location>
</feature>
<dbReference type="InterPro" id="IPR044861">
    <property type="entry name" value="IPNS-like_FE2OG_OXY"/>
</dbReference>
<organism evidence="8 9">
    <name type="scientific">Lolium multiflorum</name>
    <name type="common">Italian ryegrass</name>
    <name type="synonym">Lolium perenne subsp. multiflorum</name>
    <dbReference type="NCBI Taxonomy" id="4521"/>
    <lineage>
        <taxon>Eukaryota</taxon>
        <taxon>Viridiplantae</taxon>
        <taxon>Streptophyta</taxon>
        <taxon>Embryophyta</taxon>
        <taxon>Tracheophyta</taxon>
        <taxon>Spermatophyta</taxon>
        <taxon>Magnoliopsida</taxon>
        <taxon>Liliopsida</taxon>
        <taxon>Poales</taxon>
        <taxon>Poaceae</taxon>
        <taxon>BOP clade</taxon>
        <taxon>Pooideae</taxon>
        <taxon>Poodae</taxon>
        <taxon>Poeae</taxon>
        <taxon>Poeae Chloroplast Group 2 (Poeae type)</taxon>
        <taxon>Loliodinae</taxon>
        <taxon>Loliinae</taxon>
        <taxon>Lolium</taxon>
    </lineage>
</organism>
<dbReference type="Pfam" id="PF14226">
    <property type="entry name" value="DIOX_N"/>
    <property type="match status" value="1"/>
</dbReference>
<keyword evidence="3 5" id="KW-0560">Oxidoreductase</keyword>
<dbReference type="GO" id="GO:0016491">
    <property type="term" value="F:oxidoreductase activity"/>
    <property type="evidence" value="ECO:0007669"/>
    <property type="project" value="UniProtKB-KW"/>
</dbReference>
<gene>
    <name evidence="8" type="ORF">QYE76_003769</name>
</gene>
<dbReference type="InterPro" id="IPR050295">
    <property type="entry name" value="Plant_2OG-oxidoreductases"/>
</dbReference>
<dbReference type="FunFam" id="2.60.120.330:FF:000079">
    <property type="entry name" value="Protein SRG1"/>
    <property type="match status" value="1"/>
</dbReference>
<dbReference type="InterPro" id="IPR026992">
    <property type="entry name" value="DIOX_N"/>
</dbReference>
<evidence type="ECO:0000256" key="3">
    <source>
        <dbReference type="ARBA" id="ARBA00023002"/>
    </source>
</evidence>
<dbReference type="Proteomes" id="UP001231189">
    <property type="component" value="Unassembled WGS sequence"/>
</dbReference>
<dbReference type="InterPro" id="IPR005123">
    <property type="entry name" value="Oxoglu/Fe-dep_dioxygenase_dom"/>
</dbReference>
<dbReference type="AlphaFoldDB" id="A0AAD8RQT8"/>
<reference evidence="8" key="1">
    <citation type="submission" date="2023-07" db="EMBL/GenBank/DDBJ databases">
        <title>A chromosome-level genome assembly of Lolium multiflorum.</title>
        <authorList>
            <person name="Chen Y."/>
            <person name="Copetti D."/>
            <person name="Kolliker R."/>
            <person name="Studer B."/>
        </authorList>
    </citation>
    <scope>NUCLEOTIDE SEQUENCE</scope>
    <source>
        <strain evidence="8">02402/16</strain>
        <tissue evidence="8">Leaf</tissue>
    </source>
</reference>
<dbReference type="PROSITE" id="PS51471">
    <property type="entry name" value="FE2OG_OXY"/>
    <property type="match status" value="1"/>
</dbReference>
<comment type="similarity">
    <text evidence="1 5">Belongs to the iron/ascorbate-dependent oxidoreductase family.</text>
</comment>
<evidence type="ECO:0000256" key="5">
    <source>
        <dbReference type="RuleBase" id="RU003682"/>
    </source>
</evidence>
<evidence type="ECO:0000256" key="2">
    <source>
        <dbReference type="ARBA" id="ARBA00022723"/>
    </source>
</evidence>
<evidence type="ECO:0000313" key="8">
    <source>
        <dbReference type="EMBL" id="KAK1629454.1"/>
    </source>
</evidence>
<feature type="domain" description="Fe2OG dioxygenase" evidence="7">
    <location>
        <begin position="208"/>
        <end position="308"/>
    </location>
</feature>
<evidence type="ECO:0000313" key="9">
    <source>
        <dbReference type="Proteomes" id="UP001231189"/>
    </source>
</evidence>
<evidence type="ECO:0000256" key="6">
    <source>
        <dbReference type="SAM" id="MobiDB-lite"/>
    </source>
</evidence>
<evidence type="ECO:0000259" key="7">
    <source>
        <dbReference type="PROSITE" id="PS51471"/>
    </source>
</evidence>
<keyword evidence="4 5" id="KW-0408">Iron</keyword>
<dbReference type="Pfam" id="PF03171">
    <property type="entry name" value="2OG-FeII_Oxy"/>
    <property type="match status" value="1"/>
</dbReference>
<sequence length="366" mass="40837">MASSNPLEWPETVVPVQTLSGSGMSTVPRQYIKPPSERPNGSTNDPNLKIPVIDLASFSNAPDHHQAMLEIVANACKDWGFFQVVNHDVDMEVVKRMRGAWREFFALPMEEKKVYANLPVTYEGYGSRLGVEKEAILDWNDYYFLNLFPSDIRNLDKWPKIPTDLRETTEKYACQLISLCQVLLKAVSSSLGLEEDYLLSAFGGTDGISATMRANYYPRCPQPELTLGISAHSDPGGITLLLADDNVEGTQVRKGDSWVTVQPVPGSFLVNVGDQIQILSNGRYRSVEHRALANSDEDRYTIAFFCNPRGDLPIAPASELVHPESPALYQKAVTFNDYRKYIRTKGPSGRMQIQSINSTMQPERAA</sequence>
<comment type="caution">
    <text evidence="8">The sequence shown here is derived from an EMBL/GenBank/DDBJ whole genome shotgun (WGS) entry which is preliminary data.</text>
</comment>
<evidence type="ECO:0000256" key="4">
    <source>
        <dbReference type="ARBA" id="ARBA00023004"/>
    </source>
</evidence>
<keyword evidence="2 5" id="KW-0479">Metal-binding</keyword>
<evidence type="ECO:0000256" key="1">
    <source>
        <dbReference type="ARBA" id="ARBA00008056"/>
    </source>
</evidence>
<dbReference type="PANTHER" id="PTHR47991">
    <property type="entry name" value="OXOGLUTARATE/IRON-DEPENDENT DIOXYGENASE"/>
    <property type="match status" value="1"/>
</dbReference>